<gene>
    <name evidence="1" type="ORF">C2G38_2033567</name>
</gene>
<keyword evidence="2" id="KW-1185">Reference proteome</keyword>
<reference evidence="1 2" key="1">
    <citation type="submission" date="2018-06" db="EMBL/GenBank/DDBJ databases">
        <title>Comparative genomics reveals the genomic features of Rhizophagus irregularis, R. cerebriforme, R. diaphanum and Gigaspora rosea, and their symbiotic lifestyle signature.</title>
        <authorList>
            <person name="Morin E."/>
            <person name="San Clemente H."/>
            <person name="Chen E.C.H."/>
            <person name="De La Providencia I."/>
            <person name="Hainaut M."/>
            <person name="Kuo A."/>
            <person name="Kohler A."/>
            <person name="Murat C."/>
            <person name="Tang N."/>
            <person name="Roy S."/>
            <person name="Loubradou J."/>
            <person name="Henrissat B."/>
            <person name="Grigoriev I.V."/>
            <person name="Corradi N."/>
            <person name="Roux C."/>
            <person name="Martin F.M."/>
        </authorList>
    </citation>
    <scope>NUCLEOTIDE SEQUENCE [LARGE SCALE GENOMIC DNA]</scope>
    <source>
        <strain evidence="1 2">DAOM 194757</strain>
    </source>
</reference>
<dbReference type="AlphaFoldDB" id="A0A397VKG7"/>
<evidence type="ECO:0000313" key="2">
    <source>
        <dbReference type="Proteomes" id="UP000266673"/>
    </source>
</evidence>
<organism evidence="1 2">
    <name type="scientific">Gigaspora rosea</name>
    <dbReference type="NCBI Taxonomy" id="44941"/>
    <lineage>
        <taxon>Eukaryota</taxon>
        <taxon>Fungi</taxon>
        <taxon>Fungi incertae sedis</taxon>
        <taxon>Mucoromycota</taxon>
        <taxon>Glomeromycotina</taxon>
        <taxon>Glomeromycetes</taxon>
        <taxon>Diversisporales</taxon>
        <taxon>Gigasporaceae</taxon>
        <taxon>Gigaspora</taxon>
    </lineage>
</organism>
<proteinExistence type="predicted"/>
<name>A0A397VKG7_9GLOM</name>
<sequence>MYIEYLKHIADNVPEKKDQAIKVKKALNYLGKVRKGQINNFWKCRDKERQENAENIQALKLLKAYGTIENCTNEAEKSELIENMLYLVLMVKVLDFTIKQGEDILCVIEAKSQNIEHGFAQNFVQLQAACQNKKRKRNESEYVYRVVTTGEKWFFTIVTTSNQIGAINEPIMIHLSSSNIETDVLKKDIGALFLVLGTIILDKITSAKQPKTKIQWINRILNS</sequence>
<comment type="caution">
    <text evidence="1">The sequence shown here is derived from an EMBL/GenBank/DDBJ whole genome shotgun (WGS) entry which is preliminary data.</text>
</comment>
<dbReference type="OrthoDB" id="2358876at2759"/>
<evidence type="ECO:0000313" key="1">
    <source>
        <dbReference type="EMBL" id="RIB22492.1"/>
    </source>
</evidence>
<accession>A0A397VKG7</accession>
<dbReference type="EMBL" id="QKWP01000307">
    <property type="protein sequence ID" value="RIB22492.1"/>
    <property type="molecule type" value="Genomic_DNA"/>
</dbReference>
<protein>
    <submittedName>
        <fullName evidence="1">Uncharacterized protein</fullName>
    </submittedName>
</protein>
<dbReference type="Proteomes" id="UP000266673">
    <property type="component" value="Unassembled WGS sequence"/>
</dbReference>